<evidence type="ECO:0000256" key="2">
    <source>
        <dbReference type="ARBA" id="ARBA00022679"/>
    </source>
</evidence>
<reference evidence="4" key="1">
    <citation type="submission" date="2018-05" db="EMBL/GenBank/DDBJ databases">
        <authorList>
            <person name="Lanie J.A."/>
            <person name="Ng W.-L."/>
            <person name="Kazmierczak K.M."/>
            <person name="Andrzejewski T.M."/>
            <person name="Davidsen T.M."/>
            <person name="Wayne K.J."/>
            <person name="Tettelin H."/>
            <person name="Glass J.I."/>
            <person name="Rusch D."/>
            <person name="Podicherti R."/>
            <person name="Tsui H.-C.T."/>
            <person name="Winkler M.E."/>
        </authorList>
    </citation>
    <scope>NUCLEOTIDE SEQUENCE</scope>
</reference>
<accession>A0A381PH53</accession>
<dbReference type="Pfam" id="PF08323">
    <property type="entry name" value="Glyco_transf_5"/>
    <property type="match status" value="1"/>
</dbReference>
<evidence type="ECO:0000259" key="3">
    <source>
        <dbReference type="Pfam" id="PF08323"/>
    </source>
</evidence>
<gene>
    <name evidence="4" type="ORF">METZ01_LOCUS17647</name>
</gene>
<dbReference type="InterPro" id="IPR013534">
    <property type="entry name" value="Starch_synth_cat_dom"/>
</dbReference>
<protein>
    <recommendedName>
        <fullName evidence="3">Starch synthase catalytic domain-containing protein</fullName>
    </recommendedName>
</protein>
<keyword evidence="1" id="KW-0328">Glycosyltransferase</keyword>
<feature type="domain" description="Starch synthase catalytic" evidence="3">
    <location>
        <begin position="2"/>
        <end position="221"/>
    </location>
</feature>
<dbReference type="AlphaFoldDB" id="A0A381PH53"/>
<keyword evidence="2" id="KW-0808">Transferase</keyword>
<evidence type="ECO:0000256" key="1">
    <source>
        <dbReference type="ARBA" id="ARBA00022676"/>
    </source>
</evidence>
<organism evidence="4">
    <name type="scientific">marine metagenome</name>
    <dbReference type="NCBI Taxonomy" id="408172"/>
    <lineage>
        <taxon>unclassified sequences</taxon>
        <taxon>metagenomes</taxon>
        <taxon>ecological metagenomes</taxon>
    </lineage>
</organism>
<dbReference type="Gene3D" id="3.40.50.2000">
    <property type="entry name" value="Glycogen Phosphorylase B"/>
    <property type="match status" value="1"/>
</dbReference>
<dbReference type="GO" id="GO:0016757">
    <property type="term" value="F:glycosyltransferase activity"/>
    <property type="evidence" value="ECO:0007669"/>
    <property type="project" value="UniProtKB-KW"/>
</dbReference>
<dbReference type="SUPFAM" id="SSF53756">
    <property type="entry name" value="UDP-Glycosyltransferase/glycogen phosphorylase"/>
    <property type="match status" value="1"/>
</dbReference>
<sequence length="279" mass="31563">MKIYFLASEITPFSQTSFLATFCKNVPIKLQQYGHDIRLTSPKYGYISERKYTLREVIRLREIESEIGGVTEVASAKSAFIPKTRVQVYFMEHADWFQPLTTLLYKSKNGRALSDNDDRFGFYSKIALEMLVNLFWSPDIIICNDWQSSFVPILYKQLFANQEFYKDIKTVQLIHTINEYTKVSKSSFEKLGVELPKEFAGDSLNCLSVAATNADLVIAVDGPNSKISKELSSHADFKPHIAGIKKKLKTINLKNEDEASVESTADGINKILQEAFGSA</sequence>
<evidence type="ECO:0000313" key="4">
    <source>
        <dbReference type="EMBL" id="SUZ64793.1"/>
    </source>
</evidence>
<dbReference type="PANTHER" id="PTHR45825:SF11">
    <property type="entry name" value="ALPHA AMYLASE DOMAIN-CONTAINING PROTEIN"/>
    <property type="match status" value="1"/>
</dbReference>
<name>A0A381PH53_9ZZZZ</name>
<dbReference type="PANTHER" id="PTHR45825">
    <property type="entry name" value="GRANULE-BOUND STARCH SYNTHASE 1, CHLOROPLASTIC/AMYLOPLASTIC"/>
    <property type="match status" value="1"/>
</dbReference>
<proteinExistence type="predicted"/>
<dbReference type="EMBL" id="UINC01000942">
    <property type="protein sequence ID" value="SUZ64793.1"/>
    <property type="molecule type" value="Genomic_DNA"/>
</dbReference>